<name>A0A931G4W5_9MICC</name>
<dbReference type="CDD" id="cd01734">
    <property type="entry name" value="YlxS_C"/>
    <property type="match status" value="1"/>
</dbReference>
<proteinExistence type="inferred from homology"/>
<dbReference type="SUPFAM" id="SSF75420">
    <property type="entry name" value="YhbC-like, N-terminal domain"/>
    <property type="match status" value="1"/>
</dbReference>
<dbReference type="SUPFAM" id="SSF74942">
    <property type="entry name" value="YhbC-like, C-terminal domain"/>
    <property type="match status" value="1"/>
</dbReference>
<evidence type="ECO:0000313" key="8">
    <source>
        <dbReference type="Proteomes" id="UP000655366"/>
    </source>
</evidence>
<dbReference type="GO" id="GO:0005829">
    <property type="term" value="C:cytosol"/>
    <property type="evidence" value="ECO:0007669"/>
    <property type="project" value="TreeGrafter"/>
</dbReference>
<evidence type="ECO:0000313" key="7">
    <source>
        <dbReference type="EMBL" id="MBG0739273.1"/>
    </source>
</evidence>
<gene>
    <name evidence="3" type="primary">rimP</name>
    <name evidence="7" type="ORF">IV500_07700</name>
</gene>
<dbReference type="EMBL" id="JADNYM010000008">
    <property type="protein sequence ID" value="MBG0739273.1"/>
    <property type="molecule type" value="Genomic_DNA"/>
</dbReference>
<evidence type="ECO:0000256" key="1">
    <source>
        <dbReference type="ARBA" id="ARBA00022490"/>
    </source>
</evidence>
<dbReference type="InterPro" id="IPR035956">
    <property type="entry name" value="RimP_N_sf"/>
</dbReference>
<feature type="region of interest" description="Disordered" evidence="4">
    <location>
        <begin position="195"/>
        <end position="219"/>
    </location>
</feature>
<dbReference type="AlphaFoldDB" id="A0A931G4W5"/>
<dbReference type="InterPro" id="IPR028989">
    <property type="entry name" value="RimP_N"/>
</dbReference>
<dbReference type="Pfam" id="PF02576">
    <property type="entry name" value="RimP_N"/>
    <property type="match status" value="1"/>
</dbReference>
<feature type="domain" description="Ribosome maturation factor RimP C-terminal" evidence="6">
    <location>
        <begin position="119"/>
        <end position="191"/>
    </location>
</feature>
<keyword evidence="8" id="KW-1185">Reference proteome</keyword>
<evidence type="ECO:0000259" key="6">
    <source>
        <dbReference type="Pfam" id="PF17384"/>
    </source>
</evidence>
<dbReference type="Gene3D" id="3.30.300.70">
    <property type="entry name" value="RimP-like superfamily, N-terminal"/>
    <property type="match status" value="1"/>
</dbReference>
<dbReference type="Proteomes" id="UP000655366">
    <property type="component" value="Unassembled WGS sequence"/>
</dbReference>
<comment type="caution">
    <text evidence="7">The sequence shown here is derived from an EMBL/GenBank/DDBJ whole genome shotgun (WGS) entry which is preliminary data.</text>
</comment>
<keyword evidence="1 3" id="KW-0963">Cytoplasm</keyword>
<dbReference type="RefSeq" id="WP_196396220.1">
    <property type="nucleotide sequence ID" value="NZ_JADNYM010000008.1"/>
</dbReference>
<dbReference type="PANTHER" id="PTHR33867:SF1">
    <property type="entry name" value="RIBOSOME MATURATION FACTOR RIMP"/>
    <property type="match status" value="1"/>
</dbReference>
<evidence type="ECO:0000256" key="4">
    <source>
        <dbReference type="SAM" id="MobiDB-lite"/>
    </source>
</evidence>
<organism evidence="7 8">
    <name type="scientific">Arthrobacter terrae</name>
    <dbReference type="NCBI Taxonomy" id="2935737"/>
    <lineage>
        <taxon>Bacteria</taxon>
        <taxon>Bacillati</taxon>
        <taxon>Actinomycetota</taxon>
        <taxon>Actinomycetes</taxon>
        <taxon>Micrococcales</taxon>
        <taxon>Micrococcaceae</taxon>
        <taxon>Arthrobacter</taxon>
    </lineage>
</organism>
<accession>A0A931G4W5</accession>
<feature type="compositionally biased region" description="Basic and acidic residues" evidence="4">
    <location>
        <begin position="195"/>
        <end position="207"/>
    </location>
</feature>
<dbReference type="PANTHER" id="PTHR33867">
    <property type="entry name" value="RIBOSOME MATURATION FACTOR RIMP"/>
    <property type="match status" value="1"/>
</dbReference>
<dbReference type="HAMAP" id="MF_01077">
    <property type="entry name" value="RimP"/>
    <property type="match status" value="1"/>
</dbReference>
<comment type="function">
    <text evidence="3">Required for maturation of 30S ribosomal subunits.</text>
</comment>
<dbReference type="Pfam" id="PF17384">
    <property type="entry name" value="DUF150_C"/>
    <property type="match status" value="1"/>
</dbReference>
<feature type="region of interest" description="Disordered" evidence="4">
    <location>
        <begin position="1"/>
        <end position="28"/>
    </location>
</feature>
<dbReference type="InterPro" id="IPR028998">
    <property type="entry name" value="RimP_C"/>
</dbReference>
<protein>
    <recommendedName>
        <fullName evidence="3">Ribosome maturation factor RimP</fullName>
    </recommendedName>
</protein>
<dbReference type="GO" id="GO:0000028">
    <property type="term" value="P:ribosomal small subunit assembly"/>
    <property type="evidence" value="ECO:0007669"/>
    <property type="project" value="TreeGrafter"/>
</dbReference>
<dbReference type="InterPro" id="IPR003728">
    <property type="entry name" value="Ribosome_maturation_RimP"/>
</dbReference>
<sequence length="219" mass="23550">MTQPNRPNAHGASDNLHSDSPSDGGNLAGTAEARRLFDLLNPTVANHGLFLEDVNVHLAGAHRTVSVVVDLEQNLRGGVGMDVIAAISRELSDVLDADPQDDGRPFDLEVSSPGVGRPLTERRHWYRARGRMVKVNVVAGENVTGRLLEVDDDGVTVRPELTVKKGMKPKQGNPQQIAFDKIRRGTVEVEFSHLDEAGPEAGLHEDFGPTAGAVDGEES</sequence>
<feature type="domain" description="Ribosome maturation factor RimP N-terminal" evidence="5">
    <location>
        <begin position="39"/>
        <end position="115"/>
    </location>
</feature>
<dbReference type="InterPro" id="IPR036847">
    <property type="entry name" value="RimP_C_sf"/>
</dbReference>
<evidence type="ECO:0000256" key="3">
    <source>
        <dbReference type="HAMAP-Rule" id="MF_01077"/>
    </source>
</evidence>
<dbReference type="GO" id="GO:0006412">
    <property type="term" value="P:translation"/>
    <property type="evidence" value="ECO:0007669"/>
    <property type="project" value="TreeGrafter"/>
</dbReference>
<reference evidence="7 8" key="1">
    <citation type="submission" date="2020-11" db="EMBL/GenBank/DDBJ databases">
        <title>Arthrobacter antarcticus sp. nov., isolated from Antarctic Soil.</title>
        <authorList>
            <person name="Li J."/>
        </authorList>
    </citation>
    <scope>NUCLEOTIDE SEQUENCE [LARGE SCALE GENOMIC DNA]</scope>
    <source>
        <strain evidence="7 8">Z1-20</strain>
    </source>
</reference>
<evidence type="ECO:0000256" key="2">
    <source>
        <dbReference type="ARBA" id="ARBA00022517"/>
    </source>
</evidence>
<evidence type="ECO:0000259" key="5">
    <source>
        <dbReference type="Pfam" id="PF02576"/>
    </source>
</evidence>
<comment type="similarity">
    <text evidence="3">Belongs to the RimP family.</text>
</comment>
<comment type="subcellular location">
    <subcellularLocation>
        <location evidence="3">Cytoplasm</location>
    </subcellularLocation>
</comment>
<keyword evidence="2 3" id="KW-0690">Ribosome biogenesis</keyword>